<gene>
    <name evidence="2" type="ORF">CI238_09313</name>
</gene>
<keyword evidence="3" id="KW-1185">Reference proteome</keyword>
<protein>
    <submittedName>
        <fullName evidence="2">Uncharacterized protein</fullName>
    </submittedName>
</protein>
<dbReference type="AlphaFoldDB" id="A0A167CVK8"/>
<comment type="caution">
    <text evidence="2">The sequence shown here is derived from an EMBL/GenBank/DDBJ whole genome shotgun (WGS) entry which is preliminary data.</text>
</comment>
<name>A0A167CVK8_COLIC</name>
<organism evidence="2 3">
    <name type="scientific">Colletotrichum incanum</name>
    <name type="common">Soybean anthracnose fungus</name>
    <dbReference type="NCBI Taxonomy" id="1573173"/>
    <lineage>
        <taxon>Eukaryota</taxon>
        <taxon>Fungi</taxon>
        <taxon>Dikarya</taxon>
        <taxon>Ascomycota</taxon>
        <taxon>Pezizomycotina</taxon>
        <taxon>Sordariomycetes</taxon>
        <taxon>Hypocreomycetidae</taxon>
        <taxon>Glomerellales</taxon>
        <taxon>Glomerellaceae</taxon>
        <taxon>Colletotrichum</taxon>
        <taxon>Colletotrichum spaethianum species complex</taxon>
    </lineage>
</organism>
<feature type="compositionally biased region" description="Basic and acidic residues" evidence="1">
    <location>
        <begin position="12"/>
        <end position="21"/>
    </location>
</feature>
<feature type="region of interest" description="Disordered" evidence="1">
    <location>
        <begin position="1"/>
        <end position="35"/>
    </location>
</feature>
<dbReference type="Proteomes" id="UP000076584">
    <property type="component" value="Unassembled WGS sequence"/>
</dbReference>
<evidence type="ECO:0000256" key="1">
    <source>
        <dbReference type="SAM" id="MobiDB-lite"/>
    </source>
</evidence>
<evidence type="ECO:0000313" key="3">
    <source>
        <dbReference type="Proteomes" id="UP000076584"/>
    </source>
</evidence>
<dbReference type="EMBL" id="LFIW01001216">
    <property type="protein sequence ID" value="KZL83077.1"/>
    <property type="molecule type" value="Genomic_DNA"/>
</dbReference>
<reference evidence="2 3" key="1">
    <citation type="submission" date="2015-06" db="EMBL/GenBank/DDBJ databases">
        <title>Survival trade-offs in plant roots during colonization by closely related pathogenic and mutualistic fungi.</title>
        <authorList>
            <person name="Hacquard S."/>
            <person name="Kracher B."/>
            <person name="Hiruma K."/>
            <person name="Weinman A."/>
            <person name="Muench P."/>
            <person name="Garrido Oter R."/>
            <person name="Ver Loren van Themaat E."/>
            <person name="Dallerey J.-F."/>
            <person name="Damm U."/>
            <person name="Henrissat B."/>
            <person name="Lespinet O."/>
            <person name="Thon M."/>
            <person name="Kemen E."/>
            <person name="McHardy A.C."/>
            <person name="Schulze-Lefert P."/>
            <person name="O'Connell R.J."/>
        </authorList>
    </citation>
    <scope>NUCLEOTIDE SEQUENCE [LARGE SCALE GENOMIC DNA]</scope>
    <source>
        <strain evidence="2 3">MAFF 238704</strain>
    </source>
</reference>
<proteinExistence type="predicted"/>
<accession>A0A167CVK8</accession>
<evidence type="ECO:0000313" key="2">
    <source>
        <dbReference type="EMBL" id="KZL83077.1"/>
    </source>
</evidence>
<sequence length="284" mass="31516">MMDAAEPNNARTKGEEHKKGTEQGVQLRKKQAQDTTAGEQVWYSRRVDDGCQLHWAIITHGKKYELRLPNGIPQAKKVPEDQQTDSVESPRKYEDRVVPWSLKEETNKLRTLNLVKPGKGHTRDYIVCQIGWTTLGEDAVDAEWKAARKALAVDTLGFDDCRNLLRSFACIIKEPEGCALDYAWFAETLEIPSHRLHEITPEEAVKSFLSMMQKSSWMLAGAGAGAGIVYGAYEAGEYMNSVNRYGANTGVPAAGVDGTCAACMCWDWGCCDCVGFESCMCFPC</sequence>